<protein>
    <submittedName>
        <fullName evidence="5">Nuclear pore membrane glyco 210</fullName>
    </submittedName>
</protein>
<reference evidence="5" key="1">
    <citation type="submission" date="2022-03" db="EMBL/GenBank/DDBJ databases">
        <authorList>
            <person name="Alioto T."/>
            <person name="Alioto T."/>
            <person name="Gomez Garrido J."/>
        </authorList>
    </citation>
    <scope>NUCLEOTIDE SEQUENCE</scope>
</reference>
<feature type="domain" description="NUP210 Ig-like" evidence="2">
    <location>
        <begin position="245"/>
        <end position="277"/>
    </location>
</feature>
<dbReference type="Pfam" id="PF22967">
    <property type="entry name" value="Ig_NUP210_1st"/>
    <property type="match status" value="1"/>
</dbReference>
<dbReference type="GO" id="GO:0005643">
    <property type="term" value="C:nuclear pore"/>
    <property type="evidence" value="ECO:0007669"/>
    <property type="project" value="TreeGrafter"/>
</dbReference>
<evidence type="ECO:0000313" key="6">
    <source>
        <dbReference type="Proteomes" id="UP001295444"/>
    </source>
</evidence>
<dbReference type="PANTHER" id="PTHR23019">
    <property type="entry name" value="NUCLEAR PORE MEMBRANE GLYCOPROTEIN GP210-RELATED"/>
    <property type="match status" value="1"/>
</dbReference>
<feature type="domain" description="NUP210 Ig-like" evidence="3">
    <location>
        <begin position="23"/>
        <end position="111"/>
    </location>
</feature>
<evidence type="ECO:0000259" key="4">
    <source>
        <dbReference type="Pfam" id="PF22969"/>
    </source>
</evidence>
<evidence type="ECO:0000313" key="5">
    <source>
        <dbReference type="EMBL" id="CAH2313261.1"/>
    </source>
</evidence>
<dbReference type="InterPro" id="IPR055096">
    <property type="entry name" value="Ig_NUP210_1st"/>
</dbReference>
<keyword evidence="1" id="KW-0732">Signal</keyword>
<dbReference type="AlphaFoldDB" id="A0AAD1WHJ6"/>
<feature type="chain" id="PRO_5042254746" evidence="1">
    <location>
        <begin position="23"/>
        <end position="277"/>
    </location>
</feature>
<gene>
    <name evidence="5" type="ORF">PECUL_23A002244</name>
</gene>
<dbReference type="Proteomes" id="UP001295444">
    <property type="component" value="Chromosome 08"/>
</dbReference>
<proteinExistence type="predicted"/>
<name>A0AAD1WHJ6_PELCU</name>
<feature type="domain" description="NUP210 Ig-like" evidence="4">
    <location>
        <begin position="120"/>
        <end position="207"/>
    </location>
</feature>
<feature type="signal peptide" evidence="1">
    <location>
        <begin position="1"/>
        <end position="22"/>
    </location>
</feature>
<accession>A0AAD1WHJ6</accession>
<dbReference type="EMBL" id="OW240919">
    <property type="protein sequence ID" value="CAH2313261.1"/>
    <property type="molecule type" value="Genomic_DNA"/>
</dbReference>
<dbReference type="PANTHER" id="PTHR23019:SF2">
    <property type="entry name" value="NUCLEAR PORE MEMBRANE GLYCOPROTEIN 210"/>
    <property type="match status" value="1"/>
</dbReference>
<dbReference type="Pfam" id="PF22969">
    <property type="entry name" value="Ig_NUP210_2nd"/>
    <property type="match status" value="1"/>
</dbReference>
<sequence>MRRCTPVVAMWGLMALMVLADASKLNVPKILLPFSRGNKINFTLEVTEGCYKWSSTRPDVATVQPIYVNDKPCSQKAVVKACATHPMRLASIIFAEDIFTGQLLRCDVIVDIINDIQVVSTTRELYLEDSPLKLKIQAFDSEGNTFSTMAGLAFEWTVVKDAELDGFSDSQNMLRVLKFSESAYVPPAYITEMERTAQQGDIILVRSRREYVWYKPVFEGLVVPLCLQWRFQEITPAEVRLLILENILLNPASDIYLLVGSSIHYKVQKMKQGKLTE</sequence>
<organism evidence="5 6">
    <name type="scientific">Pelobates cultripes</name>
    <name type="common">Western spadefoot toad</name>
    <dbReference type="NCBI Taxonomy" id="61616"/>
    <lineage>
        <taxon>Eukaryota</taxon>
        <taxon>Metazoa</taxon>
        <taxon>Chordata</taxon>
        <taxon>Craniata</taxon>
        <taxon>Vertebrata</taxon>
        <taxon>Euteleostomi</taxon>
        <taxon>Amphibia</taxon>
        <taxon>Batrachia</taxon>
        <taxon>Anura</taxon>
        <taxon>Pelobatoidea</taxon>
        <taxon>Pelobatidae</taxon>
        <taxon>Pelobates</taxon>
    </lineage>
</organism>
<dbReference type="InterPro" id="IPR055098">
    <property type="entry name" value="Ig_NUP210_3rd"/>
</dbReference>
<dbReference type="InterPro" id="IPR045197">
    <property type="entry name" value="NUP210-like"/>
</dbReference>
<dbReference type="InterPro" id="IPR055097">
    <property type="entry name" value="Ig_NUP210_2nd"/>
</dbReference>
<keyword evidence="6" id="KW-1185">Reference proteome</keyword>
<evidence type="ECO:0000256" key="1">
    <source>
        <dbReference type="SAM" id="SignalP"/>
    </source>
</evidence>
<evidence type="ECO:0000259" key="2">
    <source>
        <dbReference type="Pfam" id="PF22963"/>
    </source>
</evidence>
<dbReference type="Pfam" id="PF22963">
    <property type="entry name" value="Ig_NUP210_3rd"/>
    <property type="match status" value="1"/>
</dbReference>
<evidence type="ECO:0000259" key="3">
    <source>
        <dbReference type="Pfam" id="PF22967"/>
    </source>
</evidence>